<reference evidence="3 4" key="1">
    <citation type="journal article" date="2017" name="Syst. Appl. Microbiol.">
        <title>Soybeans inoculated with root zone soils of Canadian native legumes harbour diverse and novel Bradyrhizobium spp. that possess agricultural potential.</title>
        <authorList>
            <person name="Bromfield E.S.P."/>
            <person name="Cloutier S."/>
            <person name="Tambong J.T."/>
            <person name="Tran Thi T.V."/>
        </authorList>
    </citation>
    <scope>NUCLEOTIDE SEQUENCE [LARGE SCALE GENOMIC DNA]</scope>
    <source>
        <strain evidence="3 4">323S2</strain>
    </source>
</reference>
<gene>
    <name evidence="3" type="ORF">G6321_00016245</name>
    <name evidence="2" type="ORF">G6321_02025</name>
</gene>
<evidence type="ECO:0000313" key="2">
    <source>
        <dbReference type="EMBL" id="NYY87245.1"/>
    </source>
</evidence>
<evidence type="ECO:0000313" key="3">
    <source>
        <dbReference type="EMBL" id="UGX96603.1"/>
    </source>
</evidence>
<reference evidence="2" key="2">
    <citation type="submission" date="2020-06" db="EMBL/GenBank/DDBJ databases">
        <title>Whole Genome Sequence of Bradyrhizobium sp. Strain 323S2.</title>
        <authorList>
            <person name="Bromfield E.S.P."/>
        </authorList>
    </citation>
    <scope>NUCLEOTIDE SEQUENCE [LARGE SCALE GENOMIC DNA]</scope>
    <source>
        <strain evidence="2">323S2</strain>
    </source>
</reference>
<keyword evidence="1" id="KW-0732">Signal</keyword>
<feature type="signal peptide" evidence="1">
    <location>
        <begin position="1"/>
        <end position="23"/>
    </location>
</feature>
<accession>A0A7Z0TPE6</accession>
<evidence type="ECO:0000256" key="1">
    <source>
        <dbReference type="SAM" id="SignalP"/>
    </source>
</evidence>
<reference evidence="3 4" key="3">
    <citation type="journal article" date="2022" name="Int. J. Syst. Evol. Microbiol.">
        <title>Strains of Bradyrhizobium barranii sp. nov. associated with legumes native to Canada are symbionts of soybeans and belong to different subspecies (subsp. barranii subsp. nov. and subsp. apii subsp. nov.) and symbiovars (sv. glycinearum and sv. septentrionale).</title>
        <authorList>
            <person name="Bromfield E.S.P."/>
            <person name="Cloutier S."/>
            <person name="Wasai-Hara S."/>
            <person name="Minamisawa K."/>
        </authorList>
    </citation>
    <scope>NUCLEOTIDE SEQUENCE [LARGE SCALE GENOMIC DNA]</scope>
    <source>
        <strain evidence="3 4">323S2</strain>
    </source>
</reference>
<dbReference type="Gene3D" id="3.40.33.10">
    <property type="entry name" value="CAP"/>
    <property type="match status" value="1"/>
</dbReference>
<dbReference type="RefSeq" id="WP_166342740.1">
    <property type="nucleotide sequence ID" value="NZ_CP088280.1"/>
</dbReference>
<organism evidence="2">
    <name type="scientific">Bradyrhizobium barranii subsp. barranii</name>
    <dbReference type="NCBI Taxonomy" id="2823807"/>
    <lineage>
        <taxon>Bacteria</taxon>
        <taxon>Pseudomonadati</taxon>
        <taxon>Pseudomonadota</taxon>
        <taxon>Alphaproteobacteria</taxon>
        <taxon>Hyphomicrobiales</taxon>
        <taxon>Nitrobacteraceae</taxon>
        <taxon>Bradyrhizobium</taxon>
        <taxon>Bradyrhizobium barranii</taxon>
    </lineage>
</organism>
<dbReference type="EMBL" id="JACBFH010000001">
    <property type="protein sequence ID" value="NYY87245.1"/>
    <property type="molecule type" value="Genomic_DNA"/>
</dbReference>
<protein>
    <submittedName>
        <fullName evidence="2">Uncharacterized protein</fullName>
    </submittedName>
</protein>
<sequence>MWRSLAGSALALVLLGIFAPVNGQGTSPSPQGGKPPDPELRGQWLRVGQTFACKVEAGKRITPPYPDVLSLACQRMGALGVGISEASLKAALGEPHRRLPQPNNATAYVYFLGKTDQLPYLAAVVKANRVVALQVSGPAPIAAYSFNQINLGASIEKLKAQFGGPFRVGPSGLEKTDLWTYEPWPFSFEVREDRVTSIRISDPPVGAK</sequence>
<dbReference type="InterPro" id="IPR035940">
    <property type="entry name" value="CAP_sf"/>
</dbReference>
<name>A0A7Z0TPE6_9BRAD</name>
<dbReference type="AlphaFoldDB" id="A0A7Z0TPE6"/>
<evidence type="ECO:0000313" key="4">
    <source>
        <dbReference type="Proteomes" id="UP000564836"/>
    </source>
</evidence>
<proteinExistence type="predicted"/>
<dbReference type="EMBL" id="CP088280">
    <property type="protein sequence ID" value="UGX96603.1"/>
    <property type="molecule type" value="Genomic_DNA"/>
</dbReference>
<dbReference type="Proteomes" id="UP000564836">
    <property type="component" value="Chromosome"/>
</dbReference>
<feature type="chain" id="PRO_5030883908" evidence="1">
    <location>
        <begin position="24"/>
        <end position="208"/>
    </location>
</feature>